<reference evidence="2 3" key="1">
    <citation type="submission" date="2015-04" db="EMBL/GenBank/DDBJ databases">
        <authorList>
            <person name="Heijne W.H."/>
            <person name="Fedorova N.D."/>
            <person name="Nierman W.C."/>
            <person name="Vollebregt A.W."/>
            <person name="Zhao Z."/>
            <person name="Wu L."/>
            <person name="Kumar M."/>
            <person name="Stam H."/>
            <person name="van den Berg M.A."/>
            <person name="Pel H.J."/>
        </authorList>
    </citation>
    <scope>NUCLEOTIDE SEQUENCE [LARGE SCALE GENOMIC DNA]</scope>
    <source>
        <strain evidence="2 3">CBS 393.64</strain>
    </source>
</reference>
<name>A0A0F4YKR3_RASE3</name>
<evidence type="ECO:0000313" key="2">
    <source>
        <dbReference type="EMBL" id="KKA18819.1"/>
    </source>
</evidence>
<gene>
    <name evidence="2" type="ORF">T310_7228</name>
</gene>
<feature type="compositionally biased region" description="Basic and acidic residues" evidence="1">
    <location>
        <begin position="142"/>
        <end position="155"/>
    </location>
</feature>
<protein>
    <recommendedName>
        <fullName evidence="4">CENP-V/GFA domain-containing protein</fullName>
    </recommendedName>
</protein>
<evidence type="ECO:0008006" key="4">
    <source>
        <dbReference type="Google" id="ProtNLM"/>
    </source>
</evidence>
<feature type="compositionally biased region" description="Polar residues" evidence="1">
    <location>
        <begin position="162"/>
        <end position="173"/>
    </location>
</feature>
<dbReference type="AlphaFoldDB" id="A0A0F4YKR3"/>
<keyword evidence="3" id="KW-1185">Reference proteome</keyword>
<comment type="caution">
    <text evidence="2">The sequence shown here is derived from an EMBL/GenBank/DDBJ whole genome shotgun (WGS) entry which is preliminary data.</text>
</comment>
<dbReference type="OrthoDB" id="3907216at2759"/>
<dbReference type="Gene3D" id="3.90.1590.10">
    <property type="entry name" value="glutathione-dependent formaldehyde- activating enzyme (gfa)"/>
    <property type="match status" value="1"/>
</dbReference>
<feature type="region of interest" description="Disordered" evidence="1">
    <location>
        <begin position="142"/>
        <end position="173"/>
    </location>
</feature>
<organism evidence="2 3">
    <name type="scientific">Rasamsonia emersonii (strain ATCC 16479 / CBS 393.64 / IMI 116815)</name>
    <dbReference type="NCBI Taxonomy" id="1408163"/>
    <lineage>
        <taxon>Eukaryota</taxon>
        <taxon>Fungi</taxon>
        <taxon>Dikarya</taxon>
        <taxon>Ascomycota</taxon>
        <taxon>Pezizomycotina</taxon>
        <taxon>Eurotiomycetes</taxon>
        <taxon>Eurotiomycetidae</taxon>
        <taxon>Eurotiales</taxon>
        <taxon>Trichocomaceae</taxon>
        <taxon>Rasamsonia</taxon>
    </lineage>
</organism>
<dbReference type="RefSeq" id="XP_013325431.1">
    <property type="nucleotide sequence ID" value="XM_013469977.1"/>
</dbReference>
<accession>A0A0F4YKR3</accession>
<dbReference type="EMBL" id="LASV01000416">
    <property type="protein sequence ID" value="KKA18819.1"/>
    <property type="molecule type" value="Genomic_DNA"/>
</dbReference>
<dbReference type="GeneID" id="25319504"/>
<evidence type="ECO:0000313" key="3">
    <source>
        <dbReference type="Proteomes" id="UP000053958"/>
    </source>
</evidence>
<proteinExistence type="predicted"/>
<evidence type="ECO:0000256" key="1">
    <source>
        <dbReference type="SAM" id="MobiDB-lite"/>
    </source>
</evidence>
<dbReference type="Proteomes" id="UP000053958">
    <property type="component" value="Unassembled WGS sequence"/>
</dbReference>
<sequence length="173" mass="19576">MIYHLRTVTTMTSREPLRGGCSCGRNQYMIVIPDDDSVGRAEVIFDSSRDHRRFQGAPLTAWLRVPLTWYRSQTYSYYPDETHAAIRRTFTPVHAPHSQRNFCGFCGTPLTYWTESPPEEADYMSVTLGSLFSDDLRMLEDLELLPRDSTEDGSDRSPPAATDTTSESTPPAT</sequence>
<dbReference type="STRING" id="1408163.A0A0F4YKR3"/>
<feature type="non-terminal residue" evidence="2">
    <location>
        <position position="173"/>
    </location>
</feature>